<sequence length="107" mass="12165">MELEEVRSLKRLGWERKITWSKYLQTGSLSKPYKLLVIGDNNKIIQGAIAYKYEEGFVYGELPGSAPVNRHNNPLRAFTNILLDKACRKSFEAGFDGFICLSQEVPP</sequence>
<name>A0A850EMI2_9BACL</name>
<protein>
    <recommendedName>
        <fullName evidence="3">GNAT family N-acetyltransferase</fullName>
    </recommendedName>
</protein>
<dbReference type="Proteomes" id="UP000564806">
    <property type="component" value="Unassembled WGS sequence"/>
</dbReference>
<accession>A0A850EMI2</accession>
<gene>
    <name evidence="1" type="ORF">HPT30_17920</name>
</gene>
<dbReference type="RefSeq" id="WP_175372716.1">
    <property type="nucleotide sequence ID" value="NZ_JABWCS010000213.1"/>
</dbReference>
<comment type="caution">
    <text evidence="1">The sequence shown here is derived from an EMBL/GenBank/DDBJ whole genome shotgun (WGS) entry which is preliminary data.</text>
</comment>
<keyword evidence="2" id="KW-1185">Reference proteome</keyword>
<dbReference type="EMBL" id="JABWCS010000213">
    <property type="protein sequence ID" value="NUU62225.1"/>
    <property type="molecule type" value="Genomic_DNA"/>
</dbReference>
<evidence type="ECO:0008006" key="3">
    <source>
        <dbReference type="Google" id="ProtNLM"/>
    </source>
</evidence>
<evidence type="ECO:0000313" key="2">
    <source>
        <dbReference type="Proteomes" id="UP000564806"/>
    </source>
</evidence>
<organism evidence="1 2">
    <name type="scientific">Paenibacillus agri</name>
    <dbReference type="NCBI Taxonomy" id="2744309"/>
    <lineage>
        <taxon>Bacteria</taxon>
        <taxon>Bacillati</taxon>
        <taxon>Bacillota</taxon>
        <taxon>Bacilli</taxon>
        <taxon>Bacillales</taxon>
        <taxon>Paenibacillaceae</taxon>
        <taxon>Paenibacillus</taxon>
    </lineage>
</organism>
<reference evidence="1" key="1">
    <citation type="submission" date="2020-06" db="EMBL/GenBank/DDBJ databases">
        <title>Paenibacillus sp. nov., isolated from soil.</title>
        <authorList>
            <person name="Seo Y.L."/>
        </authorList>
    </citation>
    <scope>NUCLEOTIDE SEQUENCE [LARGE SCALE GENOMIC DNA]</scope>
    <source>
        <strain evidence="1">JW14</strain>
    </source>
</reference>
<dbReference type="AlphaFoldDB" id="A0A850EMI2"/>
<evidence type="ECO:0000313" key="1">
    <source>
        <dbReference type="EMBL" id="NUU62225.1"/>
    </source>
</evidence>
<proteinExistence type="predicted"/>